<sequence length="270" mass="29788">MSRLQEFAHGMPKRASSSDPCSSSTLVDPAPSSNLRARLRSQEPAPKVQSTSPNPWGPGEELYQRFRACFVESSSANLQSKGARSLDGEDDALAQLRGAFAEAGLEFYTSVAEEIMQAHGAIESKITDLSDESSAALTQADALYSNVAYPLSVTLCHADNHPSATIATHLATLRDQLSAAQDELRGLQQEWEACLREEQLAWKELSSESVEKRHNLRNGENTMERDIDRFKAEAGSILQENEEALDEIDAEFRELVRVEVMKVAQNMKFG</sequence>
<evidence type="ECO:0000256" key="2">
    <source>
        <dbReference type="SAM" id="MobiDB-lite"/>
    </source>
</evidence>
<reference evidence="3 4" key="1">
    <citation type="submission" date="2017-08" db="EMBL/GenBank/DDBJ databases">
        <title>Harnessing the power of phylogenomics to disentangle the directionality and signatures of interkingdom host jumping in the parasitic fungal genus Tolypocladium.</title>
        <authorList>
            <person name="Quandt C.A."/>
            <person name="Patterson W."/>
            <person name="Spatafora J.W."/>
        </authorList>
    </citation>
    <scope>NUCLEOTIDE SEQUENCE [LARGE SCALE GENOMIC DNA]</scope>
    <source>
        <strain evidence="3 4">CBS 113982</strain>
    </source>
</reference>
<comment type="caution">
    <text evidence="3">The sequence shown here is derived from an EMBL/GenBank/DDBJ whole genome shotgun (WGS) entry which is preliminary data.</text>
</comment>
<keyword evidence="4" id="KW-1185">Reference proteome</keyword>
<feature type="coiled-coil region" evidence="1">
    <location>
        <begin position="170"/>
        <end position="197"/>
    </location>
</feature>
<evidence type="ECO:0000256" key="1">
    <source>
        <dbReference type="SAM" id="Coils"/>
    </source>
</evidence>
<dbReference type="OrthoDB" id="4869153at2759"/>
<keyword evidence="1" id="KW-0175">Coiled coil</keyword>
<dbReference type="Proteomes" id="UP000236621">
    <property type="component" value="Unassembled WGS sequence"/>
</dbReference>
<protein>
    <submittedName>
        <fullName evidence="3">Uncharacterized protein</fullName>
    </submittedName>
</protein>
<dbReference type="EMBL" id="NRSZ01000098">
    <property type="protein sequence ID" value="PNY29542.1"/>
    <property type="molecule type" value="Genomic_DNA"/>
</dbReference>
<feature type="compositionally biased region" description="Polar residues" evidence="2">
    <location>
        <begin position="15"/>
        <end position="35"/>
    </location>
</feature>
<proteinExistence type="predicted"/>
<organism evidence="3 4">
    <name type="scientific">Tolypocladium capitatum</name>
    <dbReference type="NCBI Taxonomy" id="45235"/>
    <lineage>
        <taxon>Eukaryota</taxon>
        <taxon>Fungi</taxon>
        <taxon>Dikarya</taxon>
        <taxon>Ascomycota</taxon>
        <taxon>Pezizomycotina</taxon>
        <taxon>Sordariomycetes</taxon>
        <taxon>Hypocreomycetidae</taxon>
        <taxon>Hypocreales</taxon>
        <taxon>Ophiocordycipitaceae</taxon>
        <taxon>Tolypocladium</taxon>
    </lineage>
</organism>
<name>A0A2K3QPS2_9HYPO</name>
<feature type="coiled-coil region" evidence="1">
    <location>
        <begin position="227"/>
        <end position="258"/>
    </location>
</feature>
<feature type="region of interest" description="Disordered" evidence="2">
    <location>
        <begin position="1"/>
        <end position="58"/>
    </location>
</feature>
<evidence type="ECO:0000313" key="3">
    <source>
        <dbReference type="EMBL" id="PNY29542.1"/>
    </source>
</evidence>
<accession>A0A2K3QPS2</accession>
<gene>
    <name evidence="3" type="ORF">TCAP_00545</name>
</gene>
<evidence type="ECO:0000313" key="4">
    <source>
        <dbReference type="Proteomes" id="UP000236621"/>
    </source>
</evidence>
<dbReference type="AlphaFoldDB" id="A0A2K3QPS2"/>